<name>A0ABP1A2R3_9BRYO</name>
<organism evidence="2 3">
    <name type="scientific">Sphagnum jensenii</name>
    <dbReference type="NCBI Taxonomy" id="128206"/>
    <lineage>
        <taxon>Eukaryota</taxon>
        <taxon>Viridiplantae</taxon>
        <taxon>Streptophyta</taxon>
        <taxon>Embryophyta</taxon>
        <taxon>Bryophyta</taxon>
        <taxon>Sphagnophytina</taxon>
        <taxon>Sphagnopsida</taxon>
        <taxon>Sphagnales</taxon>
        <taxon>Sphagnaceae</taxon>
        <taxon>Sphagnum</taxon>
    </lineage>
</organism>
<keyword evidence="3" id="KW-1185">Reference proteome</keyword>
<evidence type="ECO:0000313" key="3">
    <source>
        <dbReference type="Proteomes" id="UP001497522"/>
    </source>
</evidence>
<reference evidence="2" key="1">
    <citation type="submission" date="2024-03" db="EMBL/GenBank/DDBJ databases">
        <authorList>
            <consortium name="ELIXIR-Norway"/>
            <consortium name="Elixir Norway"/>
        </authorList>
    </citation>
    <scope>NUCLEOTIDE SEQUENCE</scope>
</reference>
<accession>A0ABP1A2R3</accession>
<feature type="region of interest" description="Disordered" evidence="1">
    <location>
        <begin position="1"/>
        <end position="36"/>
    </location>
</feature>
<evidence type="ECO:0000313" key="2">
    <source>
        <dbReference type="EMBL" id="CAK9856562.1"/>
    </source>
</evidence>
<sequence>MHRPRLKHANADALSRNPVRSATDDDDFDQGIQDVTTSVLGEDEELLYIRKGEETERMGMKRKDRRYVQHHACCFNINHMISVRQHHLYMIDAAAGEDLPKQSTPAGESITRQDEPMQQIGMRTRTRRKRT</sequence>
<gene>
    <name evidence="2" type="ORF">CSSPJE1EN2_LOCUS26494</name>
</gene>
<dbReference type="EMBL" id="CAXHBF010000544">
    <property type="protein sequence ID" value="CAK9856562.1"/>
    <property type="molecule type" value="Genomic_DNA"/>
</dbReference>
<evidence type="ECO:0000256" key="1">
    <source>
        <dbReference type="SAM" id="MobiDB-lite"/>
    </source>
</evidence>
<dbReference type="Proteomes" id="UP001497522">
    <property type="component" value="Unassembled WGS sequence"/>
</dbReference>
<comment type="caution">
    <text evidence="2">The sequence shown here is derived from an EMBL/GenBank/DDBJ whole genome shotgun (WGS) entry which is preliminary data.</text>
</comment>
<feature type="region of interest" description="Disordered" evidence="1">
    <location>
        <begin position="99"/>
        <end position="131"/>
    </location>
</feature>
<protein>
    <submittedName>
        <fullName evidence="2">Uncharacterized protein</fullName>
    </submittedName>
</protein>
<proteinExistence type="predicted"/>